<evidence type="ECO:0000313" key="3">
    <source>
        <dbReference type="EMBL" id="GAA2468730.1"/>
    </source>
</evidence>
<dbReference type="Proteomes" id="UP001500730">
    <property type="component" value="Unassembled WGS sequence"/>
</dbReference>
<dbReference type="Gene3D" id="3.10.129.10">
    <property type="entry name" value="Hotdog Thioesterase"/>
    <property type="match status" value="1"/>
</dbReference>
<accession>A0ABP5XWL9</accession>
<sequence length="161" mass="17024">MTEQVGGEFRDLAVGTTTTSPRRTVTEADVVGFAGLSGDFNALHTDEVAASTTPFGTRIAHGLLGTSIASGLFTRTALSTSLQESLIALLGVDCRFVNPLRIGDTVHVKAEITELRPTSDPSRGVVIVERRLVNHEGAVIQVITTPMLIDTTHPDTGDTPT</sequence>
<dbReference type="Pfam" id="PF01575">
    <property type="entry name" value="MaoC_dehydratas"/>
    <property type="match status" value="1"/>
</dbReference>
<dbReference type="RefSeq" id="WP_344252311.1">
    <property type="nucleotide sequence ID" value="NZ_BAAARE010000001.1"/>
</dbReference>
<evidence type="ECO:0000259" key="2">
    <source>
        <dbReference type="Pfam" id="PF01575"/>
    </source>
</evidence>
<evidence type="ECO:0000313" key="4">
    <source>
        <dbReference type="Proteomes" id="UP001500730"/>
    </source>
</evidence>
<dbReference type="EMBL" id="BAAARE010000001">
    <property type="protein sequence ID" value="GAA2468730.1"/>
    <property type="molecule type" value="Genomic_DNA"/>
</dbReference>
<comment type="caution">
    <text evidence="3">The sequence shown here is derived from an EMBL/GenBank/DDBJ whole genome shotgun (WGS) entry which is preliminary data.</text>
</comment>
<dbReference type="InterPro" id="IPR052342">
    <property type="entry name" value="MCH/BMMD"/>
</dbReference>
<gene>
    <name evidence="3" type="ORF">GCM10009858_02590</name>
</gene>
<dbReference type="PANTHER" id="PTHR43664">
    <property type="entry name" value="MONOAMINE OXIDASE-RELATED"/>
    <property type="match status" value="1"/>
</dbReference>
<name>A0ABP5XWL9_9MICO</name>
<dbReference type="SUPFAM" id="SSF54637">
    <property type="entry name" value="Thioesterase/thiol ester dehydrase-isomerase"/>
    <property type="match status" value="1"/>
</dbReference>
<feature type="domain" description="MaoC-like" evidence="2">
    <location>
        <begin position="18"/>
        <end position="119"/>
    </location>
</feature>
<dbReference type="InterPro" id="IPR029069">
    <property type="entry name" value="HotDog_dom_sf"/>
</dbReference>
<keyword evidence="4" id="KW-1185">Reference proteome</keyword>
<dbReference type="InterPro" id="IPR002539">
    <property type="entry name" value="MaoC-like_dom"/>
</dbReference>
<proteinExistence type="inferred from homology"/>
<evidence type="ECO:0000256" key="1">
    <source>
        <dbReference type="ARBA" id="ARBA00005254"/>
    </source>
</evidence>
<comment type="similarity">
    <text evidence="1">Belongs to the enoyl-CoA hydratase/isomerase family.</text>
</comment>
<protein>
    <submittedName>
        <fullName evidence="3">MaoC/PaaZ C-terminal domain-containing protein</fullName>
    </submittedName>
</protein>
<dbReference type="PANTHER" id="PTHR43664:SF1">
    <property type="entry name" value="BETA-METHYLMALYL-COA DEHYDRATASE"/>
    <property type="match status" value="1"/>
</dbReference>
<organism evidence="3 4">
    <name type="scientific">Terrabacter carboxydivorans</name>
    <dbReference type="NCBI Taxonomy" id="619730"/>
    <lineage>
        <taxon>Bacteria</taxon>
        <taxon>Bacillati</taxon>
        <taxon>Actinomycetota</taxon>
        <taxon>Actinomycetes</taxon>
        <taxon>Micrococcales</taxon>
        <taxon>Intrasporangiaceae</taxon>
        <taxon>Terrabacter</taxon>
    </lineage>
</organism>
<reference evidence="4" key="1">
    <citation type="journal article" date="2019" name="Int. J. Syst. Evol. Microbiol.">
        <title>The Global Catalogue of Microorganisms (GCM) 10K type strain sequencing project: providing services to taxonomists for standard genome sequencing and annotation.</title>
        <authorList>
            <consortium name="The Broad Institute Genomics Platform"/>
            <consortium name="The Broad Institute Genome Sequencing Center for Infectious Disease"/>
            <person name="Wu L."/>
            <person name="Ma J."/>
        </authorList>
    </citation>
    <scope>NUCLEOTIDE SEQUENCE [LARGE SCALE GENOMIC DNA]</scope>
    <source>
        <strain evidence="4">JCM 16259</strain>
    </source>
</reference>